<reference evidence="8 9" key="1">
    <citation type="submission" date="2014-12" db="EMBL/GenBank/DDBJ databases">
        <title>Genome sequencing of Photobacterium gaetbulicola AD005a.</title>
        <authorList>
            <person name="Adrian T.G.S."/>
            <person name="Chan K.G."/>
        </authorList>
    </citation>
    <scope>NUCLEOTIDE SEQUENCE [LARGE SCALE GENOMIC DNA]</scope>
    <source>
        <strain evidence="8 9">AD005a</strain>
    </source>
</reference>
<protein>
    <recommendedName>
        <fullName evidence="7">Flagellar biosynthetic protein FliQ</fullName>
    </recommendedName>
</protein>
<comment type="similarity">
    <text evidence="2 7">Belongs to the FliQ/MopD/SpaQ family.</text>
</comment>
<keyword evidence="8" id="KW-0969">Cilium</keyword>
<evidence type="ECO:0000256" key="3">
    <source>
        <dbReference type="ARBA" id="ARBA00022475"/>
    </source>
</evidence>
<dbReference type="InterPro" id="IPR006305">
    <property type="entry name" value="FliQ"/>
</dbReference>
<feature type="transmembrane region" description="Helical" evidence="7">
    <location>
        <begin position="13"/>
        <end position="39"/>
    </location>
</feature>
<organism evidence="8 9">
    <name type="scientific">Photobacterium gaetbulicola</name>
    <dbReference type="NCBI Taxonomy" id="1295392"/>
    <lineage>
        <taxon>Bacteria</taxon>
        <taxon>Pseudomonadati</taxon>
        <taxon>Pseudomonadota</taxon>
        <taxon>Gammaproteobacteria</taxon>
        <taxon>Vibrionales</taxon>
        <taxon>Vibrionaceae</taxon>
        <taxon>Photobacterium</taxon>
    </lineage>
</organism>
<dbReference type="InterPro" id="IPR002191">
    <property type="entry name" value="Bac_export_3"/>
</dbReference>
<proteinExistence type="inferred from homology"/>
<dbReference type="PANTHER" id="PTHR34040">
    <property type="entry name" value="FLAGELLAR BIOSYNTHETIC PROTEIN FLIQ"/>
    <property type="match status" value="1"/>
</dbReference>
<comment type="caution">
    <text evidence="8">The sequence shown here is derived from an EMBL/GenBank/DDBJ whole genome shotgun (WGS) entry which is preliminary data.</text>
</comment>
<dbReference type="PRINTS" id="PR00952">
    <property type="entry name" value="TYPE3IMQPROT"/>
</dbReference>
<evidence type="ECO:0000256" key="4">
    <source>
        <dbReference type="ARBA" id="ARBA00022692"/>
    </source>
</evidence>
<feature type="transmembrane region" description="Helical" evidence="7">
    <location>
        <begin position="51"/>
        <end position="70"/>
    </location>
</feature>
<dbReference type="AlphaFoldDB" id="A0A0B9G2M1"/>
<dbReference type="GO" id="GO:0009306">
    <property type="term" value="P:protein secretion"/>
    <property type="evidence" value="ECO:0007669"/>
    <property type="project" value="InterPro"/>
</dbReference>
<accession>A0A0B9G2M1</accession>
<dbReference type="EMBL" id="JWLZ01000167">
    <property type="protein sequence ID" value="KHT62919.1"/>
    <property type="molecule type" value="Genomic_DNA"/>
</dbReference>
<gene>
    <name evidence="7" type="primary">fliQ</name>
    <name evidence="8" type="ORF">RJ45_14880</name>
</gene>
<dbReference type="RefSeq" id="WP_039463655.1">
    <property type="nucleotide sequence ID" value="NZ_JWLZ01000167.1"/>
</dbReference>
<evidence type="ECO:0000256" key="5">
    <source>
        <dbReference type="ARBA" id="ARBA00022989"/>
    </source>
</evidence>
<keyword evidence="5 7" id="KW-1133">Transmembrane helix</keyword>
<comment type="subcellular location">
    <subcellularLocation>
        <location evidence="1 7">Cell membrane</location>
        <topology evidence="1">Multi-pass membrane protein</topology>
    </subcellularLocation>
    <subcellularLocation>
        <location evidence="7">Bacterial flagellum basal body</location>
    </subcellularLocation>
</comment>
<sequence>MGVEATANLYADAIYMIISMVVILIGPSLLVGLVVAVFQATTQINEQTMSFLPRLLTTLLMLIFAGPWLLRNISDFFTSLFHTIANVVS</sequence>
<keyword evidence="8" id="KW-0966">Cell projection</keyword>
<evidence type="ECO:0000256" key="7">
    <source>
        <dbReference type="RuleBase" id="RU364090"/>
    </source>
</evidence>
<evidence type="ECO:0000256" key="2">
    <source>
        <dbReference type="ARBA" id="ARBA00006156"/>
    </source>
</evidence>
<dbReference type="NCBIfam" id="TIGR01402">
    <property type="entry name" value="fliQ"/>
    <property type="match status" value="1"/>
</dbReference>
<keyword evidence="6 7" id="KW-0472">Membrane</keyword>
<dbReference type="Proteomes" id="UP000031278">
    <property type="component" value="Unassembled WGS sequence"/>
</dbReference>
<keyword evidence="8" id="KW-0282">Flagellum</keyword>
<keyword evidence="7" id="KW-0975">Bacterial flagellum</keyword>
<comment type="function">
    <text evidence="7">Role in flagellar biosynthesis.</text>
</comment>
<evidence type="ECO:0000313" key="9">
    <source>
        <dbReference type="Proteomes" id="UP000031278"/>
    </source>
</evidence>
<dbReference type="PIRSF" id="PIRSF004669">
    <property type="entry name" value="FliQ"/>
    <property type="match status" value="1"/>
</dbReference>
<dbReference type="Pfam" id="PF01313">
    <property type="entry name" value="Bac_export_3"/>
    <property type="match status" value="1"/>
</dbReference>
<evidence type="ECO:0000256" key="1">
    <source>
        <dbReference type="ARBA" id="ARBA00004651"/>
    </source>
</evidence>
<dbReference type="GO" id="GO:0044780">
    <property type="term" value="P:bacterial-type flagellum assembly"/>
    <property type="evidence" value="ECO:0007669"/>
    <property type="project" value="InterPro"/>
</dbReference>
<dbReference type="PANTHER" id="PTHR34040:SF8">
    <property type="entry name" value="FLAGELLAR BIOSYNTHETIC PROTEIN FLIQ"/>
    <property type="match status" value="1"/>
</dbReference>
<dbReference type="GO" id="GO:0005886">
    <property type="term" value="C:plasma membrane"/>
    <property type="evidence" value="ECO:0007669"/>
    <property type="project" value="UniProtKB-SubCell"/>
</dbReference>
<evidence type="ECO:0000313" key="8">
    <source>
        <dbReference type="EMBL" id="KHT62919.1"/>
    </source>
</evidence>
<name>A0A0B9G2M1_9GAMM</name>
<evidence type="ECO:0000256" key="6">
    <source>
        <dbReference type="ARBA" id="ARBA00023136"/>
    </source>
</evidence>
<dbReference type="GO" id="GO:0009425">
    <property type="term" value="C:bacterial-type flagellum basal body"/>
    <property type="evidence" value="ECO:0007669"/>
    <property type="project" value="UniProtKB-SubCell"/>
</dbReference>
<keyword evidence="4 7" id="KW-0812">Transmembrane</keyword>
<keyword evidence="3 7" id="KW-1003">Cell membrane</keyword>